<feature type="domain" description="DUF112" evidence="3">
    <location>
        <begin position="20"/>
        <end position="438"/>
    </location>
</feature>
<dbReference type="EMBL" id="JBHUHP010000010">
    <property type="protein sequence ID" value="MFD2092426.1"/>
    <property type="molecule type" value="Genomic_DNA"/>
</dbReference>
<evidence type="ECO:0000313" key="4">
    <source>
        <dbReference type="EMBL" id="MFD2092426.1"/>
    </source>
</evidence>
<evidence type="ECO:0000256" key="1">
    <source>
        <dbReference type="SAM" id="MobiDB-lite"/>
    </source>
</evidence>
<accession>A0ABW4XCD2</accession>
<keyword evidence="2" id="KW-0812">Transmembrane</keyword>
<comment type="caution">
    <text evidence="4">The sequence shown here is derived from an EMBL/GenBank/DDBJ whole genome shotgun (WGS) entry which is preliminary data.</text>
</comment>
<evidence type="ECO:0000313" key="5">
    <source>
        <dbReference type="Proteomes" id="UP001597402"/>
    </source>
</evidence>
<feature type="transmembrane region" description="Helical" evidence="2">
    <location>
        <begin position="20"/>
        <end position="39"/>
    </location>
</feature>
<dbReference type="Pfam" id="PF01970">
    <property type="entry name" value="TctA"/>
    <property type="match status" value="1"/>
</dbReference>
<feature type="transmembrane region" description="Helical" evidence="2">
    <location>
        <begin position="144"/>
        <end position="162"/>
    </location>
</feature>
<keyword evidence="5" id="KW-1185">Reference proteome</keyword>
<dbReference type="PANTHER" id="PTHR35342">
    <property type="entry name" value="TRICARBOXYLIC TRANSPORT PROTEIN"/>
    <property type="match status" value="1"/>
</dbReference>
<name>A0ABW4XCD2_9ACTN</name>
<sequence length="590" mass="60643">MGILEGLGQGFAVALDPTNLLYVFMGVLIGTVIGVLPGLGPTATIALLLPLTYAIEPATAVILLAGIYYGSMYGGTITSVLLRLPGEAASVVTTFDGYQMAKQGRAGPALGIAAVGSFIGGVLAVVGLVLLAPPLADLAVTFGPPEYVALTVLGILMVTYLGSGSPLKSLSMAALGLLLATVGQDPITGTARFTFGQVSLFDGVDFVAVAMGLFGVGEILHSLERTGKVQAVTRKITHIWPTRKDFRESAGAIGRGSVLGFVIGVLPGGGGVISSLASYALEKRRAKDPSRFGKGAIQGVAGPETANNASSTSAFIPLLTLGIPANVVLALIFGALLVQGITPGPQLISEEPEVFWGVIASMLIGNLMLLALNIPLVGVFVQLLRVRAGILAAFALVVTMAGVFSVNNDVFDMWVVLLFGVIGWLMKKTGFEPGPLVLAFVLGSIMERAFRQSMLLSGGSLDIFVTRPLSGGLLAVMALVILLSVIAARRRRAVFGHVAPEDVASEEVASEEVASEKVASEEVAPEEVAPEDVAPEDVAPEDVTPQEGAPRDADLATHIPPPVGGGAGRASGSTNAGRGGATPPRNEGER</sequence>
<feature type="transmembrane region" description="Helical" evidence="2">
    <location>
        <begin position="470"/>
        <end position="488"/>
    </location>
</feature>
<gene>
    <name evidence="4" type="ORF">ACFSHS_12685</name>
</gene>
<feature type="transmembrane region" description="Helical" evidence="2">
    <location>
        <begin position="318"/>
        <end position="342"/>
    </location>
</feature>
<feature type="transmembrane region" description="Helical" evidence="2">
    <location>
        <begin position="258"/>
        <end position="281"/>
    </location>
</feature>
<reference evidence="5" key="1">
    <citation type="journal article" date="2019" name="Int. J. Syst. Evol. Microbiol.">
        <title>The Global Catalogue of Microorganisms (GCM) 10K type strain sequencing project: providing services to taxonomists for standard genome sequencing and annotation.</title>
        <authorList>
            <consortium name="The Broad Institute Genomics Platform"/>
            <consortium name="The Broad Institute Genome Sequencing Center for Infectious Disease"/>
            <person name="Wu L."/>
            <person name="Ma J."/>
        </authorList>
    </citation>
    <scope>NUCLEOTIDE SEQUENCE [LARGE SCALE GENOMIC DNA]</scope>
    <source>
        <strain evidence="5">JCM 3338</strain>
    </source>
</reference>
<dbReference type="RefSeq" id="WP_376876287.1">
    <property type="nucleotide sequence ID" value="NZ_JBHUHP010000010.1"/>
</dbReference>
<feature type="region of interest" description="Disordered" evidence="1">
    <location>
        <begin position="505"/>
        <end position="590"/>
    </location>
</feature>
<proteinExistence type="predicted"/>
<feature type="transmembrane region" description="Helical" evidence="2">
    <location>
        <begin position="386"/>
        <end position="404"/>
    </location>
</feature>
<feature type="transmembrane region" description="Helical" evidence="2">
    <location>
        <begin position="46"/>
        <end position="69"/>
    </location>
</feature>
<evidence type="ECO:0000256" key="2">
    <source>
        <dbReference type="SAM" id="Phobius"/>
    </source>
</evidence>
<dbReference type="InterPro" id="IPR002823">
    <property type="entry name" value="DUF112_TM"/>
</dbReference>
<keyword evidence="2" id="KW-1133">Transmembrane helix</keyword>
<evidence type="ECO:0000259" key="3">
    <source>
        <dbReference type="Pfam" id="PF01970"/>
    </source>
</evidence>
<feature type="transmembrane region" description="Helical" evidence="2">
    <location>
        <begin position="354"/>
        <end position="374"/>
    </location>
</feature>
<keyword evidence="2" id="KW-0472">Membrane</keyword>
<feature type="compositionally biased region" description="Acidic residues" evidence="1">
    <location>
        <begin position="523"/>
        <end position="540"/>
    </location>
</feature>
<feature type="transmembrane region" description="Helical" evidence="2">
    <location>
        <begin position="109"/>
        <end position="132"/>
    </location>
</feature>
<dbReference type="PANTHER" id="PTHR35342:SF5">
    <property type="entry name" value="TRICARBOXYLIC TRANSPORT PROTEIN"/>
    <property type="match status" value="1"/>
</dbReference>
<protein>
    <submittedName>
        <fullName evidence="4">Tripartite tricarboxylate transporter permease</fullName>
    </submittedName>
</protein>
<organism evidence="4 5">
    <name type="scientific">Blastococcus deserti</name>
    <dbReference type="NCBI Taxonomy" id="2259033"/>
    <lineage>
        <taxon>Bacteria</taxon>
        <taxon>Bacillati</taxon>
        <taxon>Actinomycetota</taxon>
        <taxon>Actinomycetes</taxon>
        <taxon>Geodermatophilales</taxon>
        <taxon>Geodermatophilaceae</taxon>
        <taxon>Blastococcus</taxon>
    </lineage>
</organism>
<dbReference type="Proteomes" id="UP001597402">
    <property type="component" value="Unassembled WGS sequence"/>
</dbReference>